<evidence type="ECO:0000256" key="5">
    <source>
        <dbReference type="ARBA" id="ARBA00022989"/>
    </source>
</evidence>
<evidence type="ECO:0000256" key="1">
    <source>
        <dbReference type="ARBA" id="ARBA00004141"/>
    </source>
</evidence>
<dbReference type="EMBL" id="JBFDAA010000004">
    <property type="protein sequence ID" value="KAL1137859.1"/>
    <property type="molecule type" value="Genomic_DNA"/>
</dbReference>
<dbReference type="Pfam" id="PF00005">
    <property type="entry name" value="ABC_tran"/>
    <property type="match status" value="1"/>
</dbReference>
<comment type="subcellular location">
    <subcellularLocation>
        <location evidence="1">Membrane</location>
        <topology evidence="1">Multi-pass membrane protein</topology>
    </subcellularLocation>
</comment>
<keyword evidence="2 7" id="KW-0812">Transmembrane</keyword>
<sequence length="501" mass="55260">MTTAAEKLISRLRFLALKNILCQPVSWFDLPKCSTGHLITRLARDAPLIKSVTGLRIGQVVTSFMTLAAALSIAFIYGWKLAIILLFAAPLLFASASHQASLIRKNQTRDSALMDEAGKLASECIQNIKTVQALGKEHSFLKLYCNYLLVPFEENMKQALVYGITFAFSQMVVYIMYAAAFRFGGYLIGIEEMVPSEVFRVFFALSFCATALGNNSAYYQDFTKAKVAARNIFELITVKSDVDPMSDYGVKPDIKGKITFRNVKFCYPNRESISVLDNLNLTISPGETIAIVGGSGCGKSTIVSLIERFYTPNSGEILIDDADIRVMNLAYLRSVIGLVGQEPVLFDCSLKENILYGAIALRKPIMDHEIIKAAKMANIHDFIASLPQGYETYCGENGTQLSGGQKQRIAIARALVRDPKILILDEATSALDNENEKIVQASLNKARIGRTTIVIAHRLSTIKAADKIAVLDQGKIIEIGTPEELEQSDGFYYKLIKGQQI</sequence>
<comment type="caution">
    <text evidence="10">The sequence shown here is derived from an EMBL/GenBank/DDBJ whole genome shotgun (WGS) entry which is preliminary data.</text>
</comment>
<dbReference type="CDD" id="cd18578">
    <property type="entry name" value="ABC_6TM_Pgp_ABCB1_D2_like"/>
    <property type="match status" value="1"/>
</dbReference>
<dbReference type="SUPFAM" id="SSF52540">
    <property type="entry name" value="P-loop containing nucleoside triphosphate hydrolases"/>
    <property type="match status" value="1"/>
</dbReference>
<evidence type="ECO:0000313" key="11">
    <source>
        <dbReference type="Proteomes" id="UP001558652"/>
    </source>
</evidence>
<evidence type="ECO:0000256" key="6">
    <source>
        <dbReference type="ARBA" id="ARBA00023136"/>
    </source>
</evidence>
<dbReference type="PANTHER" id="PTHR24221">
    <property type="entry name" value="ATP-BINDING CASSETTE SUB-FAMILY B"/>
    <property type="match status" value="1"/>
</dbReference>
<dbReference type="CDD" id="cd03249">
    <property type="entry name" value="ABC_MTABC3_MDL1_MDL2"/>
    <property type="match status" value="1"/>
</dbReference>
<evidence type="ECO:0000256" key="3">
    <source>
        <dbReference type="ARBA" id="ARBA00022741"/>
    </source>
</evidence>
<dbReference type="InterPro" id="IPR039421">
    <property type="entry name" value="Type_1_exporter"/>
</dbReference>
<dbReference type="Pfam" id="PF00664">
    <property type="entry name" value="ABC_membrane"/>
    <property type="match status" value="1"/>
</dbReference>
<keyword evidence="11" id="KW-1185">Reference proteome</keyword>
<reference evidence="10 11" key="1">
    <citation type="submission" date="2024-07" db="EMBL/GenBank/DDBJ databases">
        <title>Chromosome-level genome assembly of the water stick insect Ranatra chinensis (Heteroptera: Nepidae).</title>
        <authorList>
            <person name="Liu X."/>
        </authorList>
    </citation>
    <scope>NUCLEOTIDE SEQUENCE [LARGE SCALE GENOMIC DNA]</scope>
    <source>
        <strain evidence="10">Cailab_2021Rc</strain>
        <tissue evidence="10">Muscle</tissue>
    </source>
</reference>
<protein>
    <submittedName>
        <fullName evidence="10">Uncharacterized protein</fullName>
    </submittedName>
</protein>
<dbReference type="SUPFAM" id="SSF90123">
    <property type="entry name" value="ABC transporter transmembrane region"/>
    <property type="match status" value="1"/>
</dbReference>
<keyword evidence="6 7" id="KW-0472">Membrane</keyword>
<dbReference type="PANTHER" id="PTHR24221:SF503">
    <property type="entry name" value="MITOCHONDRIAL POTASSIUM CHANNEL ATP-BINDING SUBUNIT"/>
    <property type="match status" value="1"/>
</dbReference>
<feature type="transmembrane region" description="Helical" evidence="7">
    <location>
        <begin position="57"/>
        <end position="77"/>
    </location>
</feature>
<dbReference type="GO" id="GO:0016020">
    <property type="term" value="C:membrane"/>
    <property type="evidence" value="ECO:0007669"/>
    <property type="project" value="UniProtKB-SubCell"/>
</dbReference>
<dbReference type="InterPro" id="IPR017871">
    <property type="entry name" value="ABC_transporter-like_CS"/>
</dbReference>
<evidence type="ECO:0000256" key="7">
    <source>
        <dbReference type="SAM" id="Phobius"/>
    </source>
</evidence>
<feature type="transmembrane region" description="Helical" evidence="7">
    <location>
        <begin position="83"/>
        <end position="103"/>
    </location>
</feature>
<organism evidence="10 11">
    <name type="scientific">Ranatra chinensis</name>
    <dbReference type="NCBI Taxonomy" id="642074"/>
    <lineage>
        <taxon>Eukaryota</taxon>
        <taxon>Metazoa</taxon>
        <taxon>Ecdysozoa</taxon>
        <taxon>Arthropoda</taxon>
        <taxon>Hexapoda</taxon>
        <taxon>Insecta</taxon>
        <taxon>Pterygota</taxon>
        <taxon>Neoptera</taxon>
        <taxon>Paraneoptera</taxon>
        <taxon>Hemiptera</taxon>
        <taxon>Heteroptera</taxon>
        <taxon>Panheteroptera</taxon>
        <taxon>Nepomorpha</taxon>
        <taxon>Nepidae</taxon>
        <taxon>Ranatrinae</taxon>
        <taxon>Ranatra</taxon>
    </lineage>
</organism>
<evidence type="ECO:0000256" key="2">
    <source>
        <dbReference type="ARBA" id="ARBA00022692"/>
    </source>
</evidence>
<dbReference type="InterPro" id="IPR036640">
    <property type="entry name" value="ABC1_TM_sf"/>
</dbReference>
<dbReference type="PROSITE" id="PS00211">
    <property type="entry name" value="ABC_TRANSPORTER_1"/>
    <property type="match status" value="1"/>
</dbReference>
<dbReference type="InterPro" id="IPR003439">
    <property type="entry name" value="ABC_transporter-like_ATP-bd"/>
</dbReference>
<dbReference type="InterPro" id="IPR027417">
    <property type="entry name" value="P-loop_NTPase"/>
</dbReference>
<dbReference type="InterPro" id="IPR011527">
    <property type="entry name" value="ABC1_TM_dom"/>
</dbReference>
<proteinExistence type="predicted"/>
<dbReference type="AlphaFoldDB" id="A0ABD0YPF0"/>
<keyword evidence="4" id="KW-0067">ATP-binding</keyword>
<dbReference type="Gene3D" id="3.40.50.300">
    <property type="entry name" value="P-loop containing nucleotide triphosphate hydrolases"/>
    <property type="match status" value="1"/>
</dbReference>
<keyword evidence="5 7" id="KW-1133">Transmembrane helix</keyword>
<feature type="transmembrane region" description="Helical" evidence="7">
    <location>
        <begin position="159"/>
        <end position="179"/>
    </location>
</feature>
<evidence type="ECO:0000313" key="10">
    <source>
        <dbReference type="EMBL" id="KAL1137859.1"/>
    </source>
</evidence>
<evidence type="ECO:0000256" key="4">
    <source>
        <dbReference type="ARBA" id="ARBA00022840"/>
    </source>
</evidence>
<name>A0ABD0YPF0_9HEMI</name>
<gene>
    <name evidence="10" type="ORF">AAG570_009555</name>
</gene>
<dbReference type="InterPro" id="IPR003593">
    <property type="entry name" value="AAA+_ATPase"/>
</dbReference>
<feature type="domain" description="ABC transporter" evidence="8">
    <location>
        <begin position="258"/>
        <end position="498"/>
    </location>
</feature>
<feature type="domain" description="ABC transmembrane type-1" evidence="9">
    <location>
        <begin position="1"/>
        <end position="224"/>
    </location>
</feature>
<dbReference type="FunFam" id="3.40.50.300:FF:000916">
    <property type="entry name" value="ABC transporter B family member 9"/>
    <property type="match status" value="1"/>
</dbReference>
<dbReference type="SMART" id="SM00382">
    <property type="entry name" value="AAA"/>
    <property type="match status" value="1"/>
</dbReference>
<accession>A0ABD0YPF0</accession>
<evidence type="ECO:0000259" key="8">
    <source>
        <dbReference type="PROSITE" id="PS50893"/>
    </source>
</evidence>
<keyword evidence="3" id="KW-0547">Nucleotide-binding</keyword>
<dbReference type="PROSITE" id="PS50893">
    <property type="entry name" value="ABC_TRANSPORTER_2"/>
    <property type="match status" value="1"/>
</dbReference>
<evidence type="ECO:0000259" key="9">
    <source>
        <dbReference type="PROSITE" id="PS50929"/>
    </source>
</evidence>
<dbReference type="GO" id="GO:0005524">
    <property type="term" value="F:ATP binding"/>
    <property type="evidence" value="ECO:0007669"/>
    <property type="project" value="UniProtKB-KW"/>
</dbReference>
<dbReference type="Proteomes" id="UP001558652">
    <property type="component" value="Unassembled WGS sequence"/>
</dbReference>
<dbReference type="PROSITE" id="PS50929">
    <property type="entry name" value="ABC_TM1F"/>
    <property type="match status" value="1"/>
</dbReference>
<dbReference type="Gene3D" id="1.20.1560.10">
    <property type="entry name" value="ABC transporter type 1, transmembrane domain"/>
    <property type="match status" value="1"/>
</dbReference>